<reference evidence="4 5" key="1">
    <citation type="submission" date="2010-12" db="EMBL/GenBank/DDBJ databases">
        <title>Whole genome sequence of Anaerolinea thermophila UNI-1.</title>
        <authorList>
            <person name="Narita-Yamada S."/>
            <person name="Kishi E."/>
            <person name="Watanabe Y."/>
            <person name="Takasaki K."/>
            <person name="Ankai A."/>
            <person name="Oguchi A."/>
            <person name="Fukui S."/>
            <person name="Takahashi M."/>
            <person name="Yashiro I."/>
            <person name="Hosoyama A."/>
            <person name="Sekiguchi Y."/>
            <person name="Hanada S."/>
            <person name="Fujita N."/>
        </authorList>
    </citation>
    <scope>NUCLEOTIDE SEQUENCE [LARGE SCALE GENOMIC DNA]</scope>
    <source>
        <strain evidence="5">DSM 14523 / JCM 11388 / NBRC 100420 / UNI-1</strain>
    </source>
</reference>
<sequence length="379" mass="42604">MEWRVPLADLDYGPEEADAVLNVLKRKWLTMGEITQDFERAFAEMHGAKYAFGVANATVALHLACLALEIQPGDEVIVPSLSFVATSNAVLYTGANVRFADILGLENLTVDPEEIRQKITSRTKAIIVMHYGGYPCQMEEITRIAREYNLVIIEDAAHAPGASLNGKPLGIWGDIGCFSFFSNKNLSTGEGGMVITNREDLAEKIRLLRSHGMTTLTYDRHRGHAFSYDVLSLGYNYRIDEIHSALGIAQLQKLSRNNALRRQWTDLYRQELADLPLVLPFTSTPGESACHLFPVLLPAKASRERFMQFMREQGVQTSIHYPPIHSFSYYREKYGHLSLPRTEMVGLREVTLPLYPTMGEEKVKTVVQAVRKALQNAEI</sequence>
<feature type="modified residue" description="N6-(pyridoxal phosphate)lysine" evidence="2">
    <location>
        <position position="184"/>
    </location>
</feature>
<evidence type="ECO:0000256" key="2">
    <source>
        <dbReference type="PIRSR" id="PIRSR000390-2"/>
    </source>
</evidence>
<feature type="active site" description="Proton acceptor" evidence="1">
    <location>
        <position position="184"/>
    </location>
</feature>
<keyword evidence="4" id="KW-0808">Transferase</keyword>
<dbReference type="GO" id="GO:0008483">
    <property type="term" value="F:transaminase activity"/>
    <property type="evidence" value="ECO:0007669"/>
    <property type="project" value="UniProtKB-KW"/>
</dbReference>
<dbReference type="InterPro" id="IPR015422">
    <property type="entry name" value="PyrdxlP-dep_Trfase_small"/>
</dbReference>
<dbReference type="SUPFAM" id="SSF53383">
    <property type="entry name" value="PLP-dependent transferases"/>
    <property type="match status" value="1"/>
</dbReference>
<dbReference type="AlphaFoldDB" id="E8N5L7"/>
<keyword evidence="2 3" id="KW-0663">Pyridoxal phosphate</keyword>
<name>E8N5L7_ANATU</name>
<keyword evidence="5" id="KW-1185">Reference proteome</keyword>
<dbReference type="InterPro" id="IPR000653">
    <property type="entry name" value="DegT/StrS_aminotransferase"/>
</dbReference>
<dbReference type="InterPro" id="IPR015421">
    <property type="entry name" value="PyrdxlP-dep_Trfase_major"/>
</dbReference>
<dbReference type="OrthoDB" id="9810913at2"/>
<dbReference type="EMBL" id="AP012029">
    <property type="protein sequence ID" value="BAJ63731.1"/>
    <property type="molecule type" value="Genomic_DNA"/>
</dbReference>
<dbReference type="InParanoid" id="E8N5L7"/>
<evidence type="ECO:0000256" key="1">
    <source>
        <dbReference type="PIRSR" id="PIRSR000390-1"/>
    </source>
</evidence>
<dbReference type="Proteomes" id="UP000008922">
    <property type="component" value="Chromosome"/>
</dbReference>
<keyword evidence="4" id="KW-0032">Aminotransferase</keyword>
<dbReference type="Pfam" id="PF01041">
    <property type="entry name" value="DegT_DnrJ_EryC1"/>
    <property type="match status" value="1"/>
</dbReference>
<dbReference type="PANTHER" id="PTHR30244">
    <property type="entry name" value="TRANSAMINASE"/>
    <property type="match status" value="1"/>
</dbReference>
<dbReference type="GO" id="GO:0000271">
    <property type="term" value="P:polysaccharide biosynthetic process"/>
    <property type="evidence" value="ECO:0007669"/>
    <property type="project" value="TreeGrafter"/>
</dbReference>
<accession>E8N5L7</accession>
<dbReference type="HOGENOM" id="CLU_033332_0_3_0"/>
<dbReference type="eggNOG" id="COG0399">
    <property type="taxonomic scope" value="Bacteria"/>
</dbReference>
<dbReference type="Gene3D" id="3.90.1150.10">
    <property type="entry name" value="Aspartate Aminotransferase, domain 1"/>
    <property type="match status" value="1"/>
</dbReference>
<evidence type="ECO:0000256" key="3">
    <source>
        <dbReference type="RuleBase" id="RU004508"/>
    </source>
</evidence>
<dbReference type="STRING" id="926569.ANT_17050"/>
<comment type="similarity">
    <text evidence="3">Belongs to the DegT/DnrJ/EryC1 family.</text>
</comment>
<dbReference type="Gene3D" id="3.40.640.10">
    <property type="entry name" value="Type I PLP-dependent aspartate aminotransferase-like (Major domain)"/>
    <property type="match status" value="1"/>
</dbReference>
<dbReference type="EC" id="2.6.1.-" evidence="4"/>
<proteinExistence type="inferred from homology"/>
<protein>
    <submittedName>
        <fullName evidence="4">Aminotransferase</fullName>
        <ecNumber evidence="4">2.6.1.-</ecNumber>
    </submittedName>
</protein>
<evidence type="ECO:0000313" key="4">
    <source>
        <dbReference type="EMBL" id="BAJ63731.1"/>
    </source>
</evidence>
<dbReference type="CDD" id="cd00616">
    <property type="entry name" value="AHBA_syn"/>
    <property type="match status" value="1"/>
</dbReference>
<organism evidence="4 5">
    <name type="scientific">Anaerolinea thermophila (strain DSM 14523 / JCM 11388 / NBRC 100420 / UNI-1)</name>
    <dbReference type="NCBI Taxonomy" id="926569"/>
    <lineage>
        <taxon>Bacteria</taxon>
        <taxon>Bacillati</taxon>
        <taxon>Chloroflexota</taxon>
        <taxon>Anaerolineae</taxon>
        <taxon>Anaerolineales</taxon>
        <taxon>Anaerolineaceae</taxon>
        <taxon>Anaerolinea</taxon>
    </lineage>
</organism>
<dbReference type="KEGG" id="atm:ANT_17050"/>
<dbReference type="InterPro" id="IPR015424">
    <property type="entry name" value="PyrdxlP-dep_Trfase"/>
</dbReference>
<dbReference type="RefSeq" id="WP_013560110.1">
    <property type="nucleotide sequence ID" value="NC_014960.1"/>
</dbReference>
<dbReference type="GO" id="GO:0030170">
    <property type="term" value="F:pyridoxal phosphate binding"/>
    <property type="evidence" value="ECO:0007669"/>
    <property type="project" value="TreeGrafter"/>
</dbReference>
<dbReference type="PIRSF" id="PIRSF000390">
    <property type="entry name" value="PLP_StrS"/>
    <property type="match status" value="1"/>
</dbReference>
<dbReference type="PANTHER" id="PTHR30244:SF34">
    <property type="entry name" value="DTDP-4-AMINO-4,6-DIDEOXYGALACTOSE TRANSAMINASE"/>
    <property type="match status" value="1"/>
</dbReference>
<evidence type="ECO:0000313" key="5">
    <source>
        <dbReference type="Proteomes" id="UP000008922"/>
    </source>
</evidence>
<dbReference type="FunCoup" id="E8N5L7">
    <property type="interactions" value="260"/>
</dbReference>
<gene>
    <name evidence="4" type="ordered locus">ANT_17050</name>
</gene>